<evidence type="ECO:0000256" key="1">
    <source>
        <dbReference type="SAM" id="Coils"/>
    </source>
</evidence>
<comment type="caution">
    <text evidence="2">The sequence shown here is derived from an EMBL/GenBank/DDBJ whole genome shotgun (WGS) entry which is preliminary data.</text>
</comment>
<dbReference type="Proteomes" id="UP000683925">
    <property type="component" value="Unassembled WGS sequence"/>
</dbReference>
<evidence type="ECO:0000313" key="3">
    <source>
        <dbReference type="Proteomes" id="UP000683925"/>
    </source>
</evidence>
<keyword evidence="1" id="KW-0175">Coiled coil</keyword>
<dbReference type="AlphaFoldDB" id="A0A8S1YAA5"/>
<evidence type="ECO:0000313" key="2">
    <source>
        <dbReference type="EMBL" id="CAD8211416.1"/>
    </source>
</evidence>
<feature type="coiled-coil region" evidence="1">
    <location>
        <begin position="192"/>
        <end position="242"/>
    </location>
</feature>
<organism evidence="2 3">
    <name type="scientific">Paramecium octaurelia</name>
    <dbReference type="NCBI Taxonomy" id="43137"/>
    <lineage>
        <taxon>Eukaryota</taxon>
        <taxon>Sar</taxon>
        <taxon>Alveolata</taxon>
        <taxon>Ciliophora</taxon>
        <taxon>Intramacronucleata</taxon>
        <taxon>Oligohymenophorea</taxon>
        <taxon>Peniculida</taxon>
        <taxon>Parameciidae</taxon>
        <taxon>Paramecium</taxon>
    </lineage>
</organism>
<sequence length="487" mass="58191">MTKNIEIFKQKLAVRFMQQFQVFKTKQIASPSPRQQLQQQQIRSPFHNVENKGFIQQSYNDQEMINKPVQSTKQLTQTPSASEYKIQFKVSGAKQQYDEPNTMISQVRPFVPMSPQTHRENASIFQSPQNKMQYQQQQLQFQSPNREQYQTTLFYSQNQPFIQQSITQPYQNNSNSQRVVNYTNTYALQEELKTLQLQNISMTQEIQKLESLAFRGQSAQFIKELEDKIQMLSQMNNKLQIDNRELINVPDTQALRDLILKYQNDRKIAYNQLSAMKTEIQNYKMKQEDLKEKLRNEESNQFNNLIQEFENKVQTLILENDRINVQLRNGKNIKSLVLKQKNQNQQLKQKLIKYRKVEENAHKKYSRAEAKADLLETYQEKLDLLQDENRRLQQMIKDSEMTQMDLDSLLEKIQVIRYDNERMMRSLCQILNYLDCNLCQGSIQERKINYIVIILCLFYKILQKYVWLNTEIVYWIYSILRDDEVLI</sequence>
<name>A0A8S1YAA5_PAROT</name>
<reference evidence="2" key="1">
    <citation type="submission" date="2021-01" db="EMBL/GenBank/DDBJ databases">
        <authorList>
            <consortium name="Genoscope - CEA"/>
            <person name="William W."/>
        </authorList>
    </citation>
    <scope>NUCLEOTIDE SEQUENCE</scope>
</reference>
<dbReference type="EMBL" id="CAJJDP010000156">
    <property type="protein sequence ID" value="CAD8211416.1"/>
    <property type="molecule type" value="Genomic_DNA"/>
</dbReference>
<accession>A0A8S1YAA5</accession>
<feature type="coiled-coil region" evidence="1">
    <location>
        <begin position="273"/>
        <end position="402"/>
    </location>
</feature>
<keyword evidence="3" id="KW-1185">Reference proteome</keyword>
<dbReference type="OrthoDB" id="309312at2759"/>
<dbReference type="OMA" id="EPNTMIS"/>
<gene>
    <name evidence="2" type="ORF">POCTA_138.1.T1540057</name>
</gene>
<protein>
    <submittedName>
        <fullName evidence="2">Uncharacterized protein</fullName>
    </submittedName>
</protein>
<proteinExistence type="predicted"/>